<name>A0A2P2N9I8_RHIMU</name>
<protein>
    <submittedName>
        <fullName evidence="1">Uncharacterized protein</fullName>
    </submittedName>
</protein>
<reference evidence="1" key="1">
    <citation type="submission" date="2018-02" db="EMBL/GenBank/DDBJ databases">
        <title>Rhizophora mucronata_Transcriptome.</title>
        <authorList>
            <person name="Meera S.P."/>
            <person name="Sreeshan A."/>
            <person name="Augustine A."/>
        </authorList>
    </citation>
    <scope>NUCLEOTIDE SEQUENCE</scope>
    <source>
        <tissue evidence="1">Leaf</tissue>
    </source>
</reference>
<dbReference type="AlphaFoldDB" id="A0A2P2N9I8"/>
<evidence type="ECO:0000313" key="1">
    <source>
        <dbReference type="EMBL" id="MBX39106.1"/>
    </source>
</evidence>
<sequence length="16" mass="1930">MGHKCSCAWTDFRQLF</sequence>
<accession>A0A2P2N9I8</accession>
<organism evidence="1">
    <name type="scientific">Rhizophora mucronata</name>
    <name type="common">Asiatic mangrove</name>
    <dbReference type="NCBI Taxonomy" id="61149"/>
    <lineage>
        <taxon>Eukaryota</taxon>
        <taxon>Viridiplantae</taxon>
        <taxon>Streptophyta</taxon>
        <taxon>Embryophyta</taxon>
        <taxon>Tracheophyta</taxon>
        <taxon>Spermatophyta</taxon>
        <taxon>Magnoliopsida</taxon>
        <taxon>eudicotyledons</taxon>
        <taxon>Gunneridae</taxon>
        <taxon>Pentapetalae</taxon>
        <taxon>rosids</taxon>
        <taxon>fabids</taxon>
        <taxon>Malpighiales</taxon>
        <taxon>Rhizophoraceae</taxon>
        <taxon>Rhizophora</taxon>
    </lineage>
</organism>
<dbReference type="EMBL" id="GGEC01058622">
    <property type="protein sequence ID" value="MBX39106.1"/>
    <property type="molecule type" value="Transcribed_RNA"/>
</dbReference>
<proteinExistence type="predicted"/>